<gene>
    <name evidence="2" type="ORF">V9T40_000945</name>
</gene>
<dbReference type="EMBL" id="JBBCAQ010000034">
    <property type="protein sequence ID" value="KAK7580316.1"/>
    <property type="molecule type" value="Genomic_DNA"/>
</dbReference>
<accession>A0AAN9Y0W4</accession>
<protein>
    <recommendedName>
        <fullName evidence="4">EMI domain-containing protein</fullName>
    </recommendedName>
</protein>
<evidence type="ECO:0000313" key="2">
    <source>
        <dbReference type="EMBL" id="KAK7580316.1"/>
    </source>
</evidence>
<keyword evidence="3" id="KW-1185">Reference proteome</keyword>
<evidence type="ECO:0008006" key="4">
    <source>
        <dbReference type="Google" id="ProtNLM"/>
    </source>
</evidence>
<evidence type="ECO:0000256" key="1">
    <source>
        <dbReference type="SAM" id="SignalP"/>
    </source>
</evidence>
<name>A0AAN9Y0W4_9HEMI</name>
<evidence type="ECO:0000313" key="3">
    <source>
        <dbReference type="Proteomes" id="UP001367676"/>
    </source>
</evidence>
<keyword evidence="1" id="KW-0732">Signal</keyword>
<organism evidence="2 3">
    <name type="scientific">Parthenolecanium corni</name>
    <dbReference type="NCBI Taxonomy" id="536013"/>
    <lineage>
        <taxon>Eukaryota</taxon>
        <taxon>Metazoa</taxon>
        <taxon>Ecdysozoa</taxon>
        <taxon>Arthropoda</taxon>
        <taxon>Hexapoda</taxon>
        <taxon>Insecta</taxon>
        <taxon>Pterygota</taxon>
        <taxon>Neoptera</taxon>
        <taxon>Paraneoptera</taxon>
        <taxon>Hemiptera</taxon>
        <taxon>Sternorrhyncha</taxon>
        <taxon>Coccoidea</taxon>
        <taxon>Coccidae</taxon>
        <taxon>Parthenolecanium</taxon>
    </lineage>
</organism>
<sequence length="195" mass="21762">MLIERGDSSKRMIPLFILLVCSGFGNVQCDTDVYGKLFGQGVCSIHREDTKRVLTYQRNVHPEMEYTLCWNFPPRCETPTGKELEEFITVPQDIKHEILSLKCCANYYPSKDDSFCIPICSQLCLPSKCLSPNNCSECQAGHYGPACTNAKDTLSNLPPVPYECECPNENYMCTNDLKCVCVAGFGGSSCFSPSY</sequence>
<feature type="signal peptide" evidence="1">
    <location>
        <begin position="1"/>
        <end position="29"/>
    </location>
</feature>
<dbReference type="Gene3D" id="2.10.25.10">
    <property type="entry name" value="Laminin"/>
    <property type="match status" value="1"/>
</dbReference>
<feature type="chain" id="PRO_5043007053" description="EMI domain-containing protein" evidence="1">
    <location>
        <begin position="30"/>
        <end position="195"/>
    </location>
</feature>
<reference evidence="2 3" key="1">
    <citation type="submission" date="2024-03" db="EMBL/GenBank/DDBJ databases">
        <title>Adaptation during the transition from Ophiocordyceps entomopathogen to insect associate is accompanied by gene loss and intensified selection.</title>
        <authorList>
            <person name="Ward C.M."/>
            <person name="Onetto C.A."/>
            <person name="Borneman A.R."/>
        </authorList>
    </citation>
    <scope>NUCLEOTIDE SEQUENCE [LARGE SCALE GENOMIC DNA]</scope>
    <source>
        <strain evidence="2">AWRI1</strain>
        <tissue evidence="2">Single Adult Female</tissue>
    </source>
</reference>
<dbReference type="AlphaFoldDB" id="A0AAN9Y0W4"/>
<proteinExistence type="predicted"/>
<dbReference type="Proteomes" id="UP001367676">
    <property type="component" value="Unassembled WGS sequence"/>
</dbReference>
<comment type="caution">
    <text evidence="2">The sequence shown here is derived from an EMBL/GenBank/DDBJ whole genome shotgun (WGS) entry which is preliminary data.</text>
</comment>